<comment type="caution">
    <text evidence="1">The sequence shown here is derived from an EMBL/GenBank/DDBJ whole genome shotgun (WGS) entry which is preliminary data.</text>
</comment>
<dbReference type="AlphaFoldDB" id="A0AAV6TI52"/>
<organism evidence="1 2">
    <name type="scientific">Oedothorax gibbosus</name>
    <dbReference type="NCBI Taxonomy" id="931172"/>
    <lineage>
        <taxon>Eukaryota</taxon>
        <taxon>Metazoa</taxon>
        <taxon>Ecdysozoa</taxon>
        <taxon>Arthropoda</taxon>
        <taxon>Chelicerata</taxon>
        <taxon>Arachnida</taxon>
        <taxon>Araneae</taxon>
        <taxon>Araneomorphae</taxon>
        <taxon>Entelegynae</taxon>
        <taxon>Araneoidea</taxon>
        <taxon>Linyphiidae</taxon>
        <taxon>Erigoninae</taxon>
        <taxon>Oedothorax</taxon>
    </lineage>
</organism>
<keyword evidence="2" id="KW-1185">Reference proteome</keyword>
<evidence type="ECO:0000313" key="1">
    <source>
        <dbReference type="EMBL" id="KAG8171373.1"/>
    </source>
</evidence>
<gene>
    <name evidence="1" type="ORF">JTE90_008687</name>
</gene>
<reference evidence="1 2" key="1">
    <citation type="journal article" date="2022" name="Nat. Ecol. Evol.">
        <title>A masculinizing supergene underlies an exaggerated male reproductive morph in a spider.</title>
        <authorList>
            <person name="Hendrickx F."/>
            <person name="De Corte Z."/>
            <person name="Sonet G."/>
            <person name="Van Belleghem S.M."/>
            <person name="Kostlbacher S."/>
            <person name="Vangestel C."/>
        </authorList>
    </citation>
    <scope>NUCLEOTIDE SEQUENCE [LARGE SCALE GENOMIC DNA]</scope>
    <source>
        <strain evidence="1">W744_W776</strain>
    </source>
</reference>
<proteinExistence type="predicted"/>
<dbReference type="EMBL" id="JAFNEN010004071">
    <property type="protein sequence ID" value="KAG8171373.1"/>
    <property type="molecule type" value="Genomic_DNA"/>
</dbReference>
<evidence type="ECO:0000313" key="2">
    <source>
        <dbReference type="Proteomes" id="UP000827092"/>
    </source>
</evidence>
<dbReference type="Proteomes" id="UP000827092">
    <property type="component" value="Unassembled WGS sequence"/>
</dbReference>
<sequence>MGDQTLAEVGQGCRCLGGMWHSEPNHCNFLTYHPMVQIKLATKNRGREQYSYTVTPGGAFEAPVSHRGTGFLFLKRVGKKRTVICTEHKKADIESMVLEGKGNCLFPPIDSFVTGTAPTPKVKGSHAKTSPYWGQMY</sequence>
<accession>A0AAV6TI52</accession>
<protein>
    <submittedName>
        <fullName evidence="1">Uncharacterized protein</fullName>
    </submittedName>
</protein>
<name>A0AAV6TI52_9ARAC</name>